<dbReference type="AlphaFoldDB" id="A0A151U6H5"/>
<keyword evidence="1" id="KW-0732">Signal</keyword>
<organism evidence="2 3">
    <name type="scientific">Cajanus cajan</name>
    <name type="common">Pigeon pea</name>
    <name type="synonym">Cajanus indicus</name>
    <dbReference type="NCBI Taxonomy" id="3821"/>
    <lineage>
        <taxon>Eukaryota</taxon>
        <taxon>Viridiplantae</taxon>
        <taxon>Streptophyta</taxon>
        <taxon>Embryophyta</taxon>
        <taxon>Tracheophyta</taxon>
        <taxon>Spermatophyta</taxon>
        <taxon>Magnoliopsida</taxon>
        <taxon>eudicotyledons</taxon>
        <taxon>Gunneridae</taxon>
        <taxon>Pentapetalae</taxon>
        <taxon>rosids</taxon>
        <taxon>fabids</taxon>
        <taxon>Fabales</taxon>
        <taxon>Fabaceae</taxon>
        <taxon>Papilionoideae</taxon>
        <taxon>50 kb inversion clade</taxon>
        <taxon>NPAAA clade</taxon>
        <taxon>indigoferoid/millettioid clade</taxon>
        <taxon>Phaseoleae</taxon>
        <taxon>Cajanus</taxon>
    </lineage>
</organism>
<protein>
    <submittedName>
        <fullName evidence="2">Uncharacterized protein</fullName>
    </submittedName>
</protein>
<evidence type="ECO:0000313" key="3">
    <source>
        <dbReference type="Proteomes" id="UP000075243"/>
    </source>
</evidence>
<feature type="signal peptide" evidence="1">
    <location>
        <begin position="1"/>
        <end position="25"/>
    </location>
</feature>
<feature type="non-terminal residue" evidence="2">
    <location>
        <position position="1"/>
    </location>
</feature>
<accession>A0A151U6H5</accession>
<dbReference type="InterPro" id="IPR055317">
    <property type="entry name" value="CLE14-like"/>
</dbReference>
<dbReference type="OMA" id="ITQDCTC"/>
<gene>
    <name evidence="2" type="ORF">KK1_007583</name>
</gene>
<reference evidence="2 3" key="1">
    <citation type="journal article" date="2012" name="Nat. Biotechnol.">
        <title>Draft genome sequence of pigeonpea (Cajanus cajan), an orphan legume crop of resource-poor farmers.</title>
        <authorList>
            <person name="Varshney R.K."/>
            <person name="Chen W."/>
            <person name="Li Y."/>
            <person name="Bharti A.K."/>
            <person name="Saxena R.K."/>
            <person name="Schlueter J.A."/>
            <person name="Donoghue M.T."/>
            <person name="Azam S."/>
            <person name="Fan G."/>
            <person name="Whaley A.M."/>
            <person name="Farmer A.D."/>
            <person name="Sheridan J."/>
            <person name="Iwata A."/>
            <person name="Tuteja R."/>
            <person name="Penmetsa R.V."/>
            <person name="Wu W."/>
            <person name="Upadhyaya H.D."/>
            <person name="Yang S.P."/>
            <person name="Shah T."/>
            <person name="Saxena K.B."/>
            <person name="Michael T."/>
            <person name="McCombie W.R."/>
            <person name="Yang B."/>
            <person name="Zhang G."/>
            <person name="Yang H."/>
            <person name="Wang J."/>
            <person name="Spillane C."/>
            <person name="Cook D.R."/>
            <person name="May G.D."/>
            <person name="Xu X."/>
            <person name="Jackson S.A."/>
        </authorList>
    </citation>
    <scope>NUCLEOTIDE SEQUENCE [LARGE SCALE GENOMIC DNA]</scope>
    <source>
        <strain evidence="3">cv. Asha</strain>
    </source>
</reference>
<dbReference type="PANTHER" id="PTHR35472">
    <property type="match status" value="1"/>
</dbReference>
<feature type="chain" id="PRO_5007589542" evidence="1">
    <location>
        <begin position="26"/>
        <end position="84"/>
    </location>
</feature>
<dbReference type="Gramene" id="C.cajan_07380.t">
    <property type="protein sequence ID" value="C.cajan_07380.t.cds1"/>
    <property type="gene ID" value="C.cajan_07380"/>
</dbReference>
<name>A0A151U6H5_CAJCA</name>
<dbReference type="EMBL" id="CM003604">
    <property type="protein sequence ID" value="KYP74890.1"/>
    <property type="molecule type" value="Genomic_DNA"/>
</dbReference>
<evidence type="ECO:0000256" key="1">
    <source>
        <dbReference type="SAM" id="SignalP"/>
    </source>
</evidence>
<dbReference type="PANTHER" id="PTHR35472:SF3">
    <property type="entry name" value="CLAVATA3_ESR (CLE) GENE FAMILY MEMBER MTCLE05"/>
    <property type="match status" value="1"/>
</dbReference>
<sequence length="84" mass="9508">VTIMRFSLSLLFFIVLLSITQDCTCRLGDNTDLKRSSEKNVSSMFSQSYSAILSSLNSRKINNFKKKQENVNRLVPTGPNPLHN</sequence>
<dbReference type="Proteomes" id="UP000075243">
    <property type="component" value="Chromosome 2"/>
</dbReference>
<evidence type="ECO:0000313" key="2">
    <source>
        <dbReference type="EMBL" id="KYP74890.1"/>
    </source>
</evidence>
<keyword evidence="3" id="KW-1185">Reference proteome</keyword>
<proteinExistence type="predicted"/>